<dbReference type="Proteomes" id="UP001331515">
    <property type="component" value="Unassembled WGS sequence"/>
</dbReference>
<comment type="caution">
    <text evidence="2">The sequence shown here is derived from an EMBL/GenBank/DDBJ whole genome shotgun (WGS) entry which is preliminary data.</text>
</comment>
<protein>
    <submittedName>
        <fullName evidence="2">Uncharacterized protein</fullName>
    </submittedName>
</protein>
<name>A0AAN8CM86_CHAGU</name>
<keyword evidence="3" id="KW-1185">Reference proteome</keyword>
<feature type="region of interest" description="Disordered" evidence="1">
    <location>
        <begin position="1"/>
        <end position="22"/>
    </location>
</feature>
<organism evidence="2 3">
    <name type="scientific">Champsocephalus gunnari</name>
    <name type="common">Mackerel icefish</name>
    <dbReference type="NCBI Taxonomy" id="52237"/>
    <lineage>
        <taxon>Eukaryota</taxon>
        <taxon>Metazoa</taxon>
        <taxon>Chordata</taxon>
        <taxon>Craniata</taxon>
        <taxon>Vertebrata</taxon>
        <taxon>Euteleostomi</taxon>
        <taxon>Actinopterygii</taxon>
        <taxon>Neopterygii</taxon>
        <taxon>Teleostei</taxon>
        <taxon>Neoteleostei</taxon>
        <taxon>Acanthomorphata</taxon>
        <taxon>Eupercaria</taxon>
        <taxon>Perciformes</taxon>
        <taxon>Notothenioidei</taxon>
        <taxon>Channichthyidae</taxon>
        <taxon>Champsocephalus</taxon>
    </lineage>
</organism>
<dbReference type="PROSITE" id="PS51257">
    <property type="entry name" value="PROKAR_LIPOPROTEIN"/>
    <property type="match status" value="1"/>
</dbReference>
<feature type="compositionally biased region" description="Basic and acidic residues" evidence="1">
    <location>
        <begin position="1"/>
        <end position="10"/>
    </location>
</feature>
<sequence length="76" mass="8322">MLGAKYEDNPVRQTAKPPCQAQVSTSGCTQYELMPTHPFSSVPLTSATTNTAKVKVRLHVPGQQRVELTHPPGHRL</sequence>
<evidence type="ECO:0000313" key="2">
    <source>
        <dbReference type="EMBL" id="KAK5906400.1"/>
    </source>
</evidence>
<gene>
    <name evidence="2" type="ORF">CgunFtcFv8_002270</name>
</gene>
<dbReference type="EMBL" id="JAURVH010001530">
    <property type="protein sequence ID" value="KAK5906400.1"/>
    <property type="molecule type" value="Genomic_DNA"/>
</dbReference>
<reference evidence="2 3" key="1">
    <citation type="journal article" date="2023" name="Mol. Biol. Evol.">
        <title>Genomics of Secondarily Temperate Adaptation in the Only Non-Antarctic Icefish.</title>
        <authorList>
            <person name="Rivera-Colon A.G."/>
            <person name="Rayamajhi N."/>
            <person name="Minhas B.F."/>
            <person name="Madrigal G."/>
            <person name="Bilyk K.T."/>
            <person name="Yoon V."/>
            <person name="Hune M."/>
            <person name="Gregory S."/>
            <person name="Cheng C.H.C."/>
            <person name="Catchen J.M."/>
        </authorList>
    </citation>
    <scope>NUCLEOTIDE SEQUENCE [LARGE SCALE GENOMIC DNA]</scope>
    <source>
        <tissue evidence="2">White muscle</tissue>
    </source>
</reference>
<evidence type="ECO:0000256" key="1">
    <source>
        <dbReference type="SAM" id="MobiDB-lite"/>
    </source>
</evidence>
<evidence type="ECO:0000313" key="3">
    <source>
        <dbReference type="Proteomes" id="UP001331515"/>
    </source>
</evidence>
<dbReference type="AlphaFoldDB" id="A0AAN8CM86"/>
<proteinExistence type="predicted"/>
<accession>A0AAN8CM86</accession>